<sequence length="164" mass="18484">MWTQLWPTPVRSLMLFVLWLLLNNSVALVHLVVGLLLAWGIPLLSRRFRLVQPALKRPGLALHYALQLLWDIVLANLQVLRLVLGPNKNLRPGFVVFPLELENDLAVTILAGTVSLTPGTVSADVIQRDSGERILLLHVLDASAETELIDLIKQRYEKPLKEMF</sequence>
<comment type="similarity">
    <text evidence="2">Belongs to the CPA3 antiporters (TC 2.A.63) subunit E family.</text>
</comment>
<feature type="transmembrane region" description="Helical" evidence="7">
    <location>
        <begin position="12"/>
        <end position="41"/>
    </location>
</feature>
<keyword evidence="5 7" id="KW-1133">Transmembrane helix</keyword>
<evidence type="ECO:0000256" key="3">
    <source>
        <dbReference type="ARBA" id="ARBA00022475"/>
    </source>
</evidence>
<dbReference type="NCBIfam" id="NF006518">
    <property type="entry name" value="PRK08965.1-2"/>
    <property type="match status" value="1"/>
</dbReference>
<dbReference type="PANTHER" id="PTHR34584:SF1">
    <property type="entry name" value="NA(+)_H(+) ANTIPORTER SUBUNIT E1"/>
    <property type="match status" value="1"/>
</dbReference>
<dbReference type="Pfam" id="PF01899">
    <property type="entry name" value="MNHE"/>
    <property type="match status" value="1"/>
</dbReference>
<keyword evidence="4 7" id="KW-0812">Transmembrane</keyword>
<reference evidence="9" key="1">
    <citation type="journal article" date="2019" name="Int. J. Syst. Evol. Microbiol.">
        <title>The Global Catalogue of Microorganisms (GCM) 10K type strain sequencing project: providing services to taxonomists for standard genome sequencing and annotation.</title>
        <authorList>
            <consortium name="The Broad Institute Genomics Platform"/>
            <consortium name="The Broad Institute Genome Sequencing Center for Infectious Disease"/>
            <person name="Wu L."/>
            <person name="Ma J."/>
        </authorList>
    </citation>
    <scope>NUCLEOTIDE SEQUENCE [LARGE SCALE GENOMIC DNA]</scope>
    <source>
        <strain evidence="9">DT28</strain>
    </source>
</reference>
<dbReference type="Proteomes" id="UP001595962">
    <property type="component" value="Unassembled WGS sequence"/>
</dbReference>
<evidence type="ECO:0000256" key="5">
    <source>
        <dbReference type="ARBA" id="ARBA00022989"/>
    </source>
</evidence>
<dbReference type="PIRSF" id="PIRSF019239">
    <property type="entry name" value="MrpE"/>
    <property type="match status" value="1"/>
</dbReference>
<name>A0ABV9JM52_9GAMM</name>
<evidence type="ECO:0000256" key="4">
    <source>
        <dbReference type="ARBA" id="ARBA00022692"/>
    </source>
</evidence>
<keyword evidence="9" id="KW-1185">Reference proteome</keyword>
<comment type="subcellular location">
    <subcellularLocation>
        <location evidence="1">Cell membrane</location>
        <topology evidence="1">Multi-pass membrane protein</topology>
    </subcellularLocation>
</comment>
<gene>
    <name evidence="8" type="ORF">ACFO3I_09765</name>
</gene>
<evidence type="ECO:0000313" key="8">
    <source>
        <dbReference type="EMBL" id="MFC4655295.1"/>
    </source>
</evidence>
<organism evidence="8 9">
    <name type="scientific">Rheinheimera marina</name>
    <dbReference type="NCBI Taxonomy" id="1774958"/>
    <lineage>
        <taxon>Bacteria</taxon>
        <taxon>Pseudomonadati</taxon>
        <taxon>Pseudomonadota</taxon>
        <taxon>Gammaproteobacteria</taxon>
        <taxon>Chromatiales</taxon>
        <taxon>Chromatiaceae</taxon>
        <taxon>Rheinheimera</taxon>
    </lineage>
</organism>
<evidence type="ECO:0000256" key="7">
    <source>
        <dbReference type="SAM" id="Phobius"/>
    </source>
</evidence>
<evidence type="ECO:0000256" key="1">
    <source>
        <dbReference type="ARBA" id="ARBA00004651"/>
    </source>
</evidence>
<dbReference type="InterPro" id="IPR002758">
    <property type="entry name" value="Cation_antiport_E"/>
</dbReference>
<evidence type="ECO:0000256" key="2">
    <source>
        <dbReference type="ARBA" id="ARBA00006228"/>
    </source>
</evidence>
<keyword evidence="3" id="KW-1003">Cell membrane</keyword>
<evidence type="ECO:0000256" key="6">
    <source>
        <dbReference type="ARBA" id="ARBA00023136"/>
    </source>
</evidence>
<proteinExistence type="inferred from homology"/>
<protein>
    <submittedName>
        <fullName evidence="8">Na+/H+ antiporter subunit E</fullName>
    </submittedName>
</protein>
<dbReference type="EMBL" id="JBHSGB010000010">
    <property type="protein sequence ID" value="MFC4655295.1"/>
    <property type="molecule type" value="Genomic_DNA"/>
</dbReference>
<evidence type="ECO:0000313" key="9">
    <source>
        <dbReference type="Proteomes" id="UP001595962"/>
    </source>
</evidence>
<keyword evidence="6 7" id="KW-0472">Membrane</keyword>
<dbReference type="PANTHER" id="PTHR34584">
    <property type="entry name" value="NA(+)/H(+) ANTIPORTER SUBUNIT E1"/>
    <property type="match status" value="1"/>
</dbReference>
<accession>A0ABV9JM52</accession>
<comment type="caution">
    <text evidence="8">The sequence shown here is derived from an EMBL/GenBank/DDBJ whole genome shotgun (WGS) entry which is preliminary data.</text>
</comment>
<dbReference type="RefSeq" id="WP_377333769.1">
    <property type="nucleotide sequence ID" value="NZ_JBHSGB010000010.1"/>
</dbReference>